<evidence type="ECO:0000313" key="2">
    <source>
        <dbReference type="Proteomes" id="UP000654918"/>
    </source>
</evidence>
<dbReference type="Proteomes" id="UP000654918">
    <property type="component" value="Unassembled WGS sequence"/>
</dbReference>
<keyword evidence="2" id="KW-1185">Reference proteome</keyword>
<dbReference type="EMBL" id="WIGO01000277">
    <property type="protein sequence ID" value="KAF6820078.1"/>
    <property type="molecule type" value="Genomic_DNA"/>
</dbReference>
<sequence>MPEIVVYLAAQQLRQAMGLKKELQELLVANDDGAVKIDLDFCFFVVMGGFQVSVADEGIEPGPAFESHGYVPKPFVLRVSASGFLRLVMLGEIDLSNTLKATYIDDRSKTDVIQKALVLIQVSWMALQCIVRKVQGLPITLLEIHTMVHVVCALILYLFWIHKPLDISRPEMLDCESNTMRGFLALSIQSQLCKVTGAEFVFHPPDPAADRSNVSSQPVPPEMGSVESDDACEICRIASQREGLVERGALEASHSIYVSTSEILTPSGVAYIQSPNVKQKAPYRLRLAPSDVTRLERAAAFLKSVRKHNNSRSTDPIPLSQPDYEYCLAEHGNFNFGLEERYADLHELTVFAAPVLSFAFPPAFAESSRLGKLQTFLTPDSLTLAFPLVYGAIHLTAWESNFPTGVERYIRVFLTVESFISLRSLPIGAYAMPTWLQMMPHL</sequence>
<dbReference type="AlphaFoldDB" id="A0A8H6JW39"/>
<evidence type="ECO:0000313" key="1">
    <source>
        <dbReference type="EMBL" id="KAF6820078.1"/>
    </source>
</evidence>
<reference evidence="1" key="1">
    <citation type="journal article" date="2020" name="Phytopathology">
        <title>Genome Sequence Resources of Colletotrichum truncatum, C. plurivorum, C. musicola, and C. sojae: Four Species Pathogenic to Soybean (Glycine max).</title>
        <authorList>
            <person name="Rogerio F."/>
            <person name="Boufleur T.R."/>
            <person name="Ciampi-Guillardi M."/>
            <person name="Sukno S.A."/>
            <person name="Thon M.R."/>
            <person name="Massola Junior N.S."/>
            <person name="Baroncelli R."/>
        </authorList>
    </citation>
    <scope>NUCLEOTIDE SEQUENCE</scope>
    <source>
        <strain evidence="1">LFN00145</strain>
    </source>
</reference>
<organism evidence="1 2">
    <name type="scientific">Colletotrichum plurivorum</name>
    <dbReference type="NCBI Taxonomy" id="2175906"/>
    <lineage>
        <taxon>Eukaryota</taxon>
        <taxon>Fungi</taxon>
        <taxon>Dikarya</taxon>
        <taxon>Ascomycota</taxon>
        <taxon>Pezizomycotina</taxon>
        <taxon>Sordariomycetes</taxon>
        <taxon>Hypocreomycetidae</taxon>
        <taxon>Glomerellales</taxon>
        <taxon>Glomerellaceae</taxon>
        <taxon>Colletotrichum</taxon>
        <taxon>Colletotrichum orchidearum species complex</taxon>
    </lineage>
</organism>
<gene>
    <name evidence="1" type="ORF">CPLU01_12852</name>
</gene>
<protein>
    <submittedName>
        <fullName evidence="1">Uncharacterized protein</fullName>
    </submittedName>
</protein>
<comment type="caution">
    <text evidence="1">The sequence shown here is derived from an EMBL/GenBank/DDBJ whole genome shotgun (WGS) entry which is preliminary data.</text>
</comment>
<dbReference type="PANTHER" id="PTHR35043">
    <property type="entry name" value="TRANSCRIPTION FACTOR DOMAIN-CONTAINING PROTEIN"/>
    <property type="match status" value="1"/>
</dbReference>
<accession>A0A8H6JW39</accession>
<name>A0A8H6JW39_9PEZI</name>
<proteinExistence type="predicted"/>
<dbReference type="PANTHER" id="PTHR35043:SF7">
    <property type="entry name" value="TRANSCRIPTION FACTOR DOMAIN-CONTAINING PROTEIN"/>
    <property type="match status" value="1"/>
</dbReference>